<evidence type="ECO:0000313" key="2">
    <source>
        <dbReference type="Proteomes" id="UP000237000"/>
    </source>
</evidence>
<comment type="caution">
    <text evidence="1">The sequence shown here is derived from an EMBL/GenBank/DDBJ whole genome shotgun (WGS) entry which is preliminary data.</text>
</comment>
<accession>A0A2P5ESD1</accession>
<organism evidence="1 2">
    <name type="scientific">Trema orientale</name>
    <name type="common">Charcoal tree</name>
    <name type="synonym">Celtis orientalis</name>
    <dbReference type="NCBI Taxonomy" id="63057"/>
    <lineage>
        <taxon>Eukaryota</taxon>
        <taxon>Viridiplantae</taxon>
        <taxon>Streptophyta</taxon>
        <taxon>Embryophyta</taxon>
        <taxon>Tracheophyta</taxon>
        <taxon>Spermatophyta</taxon>
        <taxon>Magnoliopsida</taxon>
        <taxon>eudicotyledons</taxon>
        <taxon>Gunneridae</taxon>
        <taxon>Pentapetalae</taxon>
        <taxon>rosids</taxon>
        <taxon>fabids</taxon>
        <taxon>Rosales</taxon>
        <taxon>Cannabaceae</taxon>
        <taxon>Trema</taxon>
    </lineage>
</organism>
<sequence>MKTVFLTSYMVFGHLTTNSISTFSRGAEVEATAIGAADPLDAKLDKVAQVIGNNKEAVVDEQADD</sequence>
<reference evidence="2" key="1">
    <citation type="submission" date="2016-06" db="EMBL/GenBank/DDBJ databases">
        <title>Parallel loss of symbiosis genes in relatives of nitrogen-fixing non-legume Parasponia.</title>
        <authorList>
            <person name="Van Velzen R."/>
            <person name="Holmer R."/>
            <person name="Bu F."/>
            <person name="Rutten L."/>
            <person name="Van Zeijl A."/>
            <person name="Liu W."/>
            <person name="Santuari L."/>
            <person name="Cao Q."/>
            <person name="Sharma T."/>
            <person name="Shen D."/>
            <person name="Roswanjaya Y."/>
            <person name="Wardhani T."/>
            <person name="Kalhor M.S."/>
            <person name="Jansen J."/>
            <person name="Van den Hoogen J."/>
            <person name="Gungor B."/>
            <person name="Hartog M."/>
            <person name="Hontelez J."/>
            <person name="Verver J."/>
            <person name="Yang W.-C."/>
            <person name="Schijlen E."/>
            <person name="Repin R."/>
            <person name="Schilthuizen M."/>
            <person name="Schranz E."/>
            <person name="Heidstra R."/>
            <person name="Miyata K."/>
            <person name="Fedorova E."/>
            <person name="Kohlen W."/>
            <person name="Bisseling T."/>
            <person name="Smit S."/>
            <person name="Geurts R."/>
        </authorList>
    </citation>
    <scope>NUCLEOTIDE SEQUENCE [LARGE SCALE GENOMIC DNA]</scope>
    <source>
        <strain evidence="2">cv. RG33-2</strain>
    </source>
</reference>
<keyword evidence="2" id="KW-1185">Reference proteome</keyword>
<dbReference type="AlphaFoldDB" id="A0A2P5ESD1"/>
<dbReference type="InParanoid" id="A0A2P5ESD1"/>
<name>A0A2P5ESD1_TREOI</name>
<evidence type="ECO:0000313" key="1">
    <source>
        <dbReference type="EMBL" id="PON88457.1"/>
    </source>
</evidence>
<proteinExistence type="predicted"/>
<dbReference type="EMBL" id="JXTC01000106">
    <property type="protein sequence ID" value="PON88457.1"/>
    <property type="molecule type" value="Genomic_DNA"/>
</dbReference>
<dbReference type="Proteomes" id="UP000237000">
    <property type="component" value="Unassembled WGS sequence"/>
</dbReference>
<gene>
    <name evidence="1" type="ORF">TorRG33x02_158230</name>
</gene>
<protein>
    <submittedName>
        <fullName evidence="1">Uncharacterized protein</fullName>
    </submittedName>
</protein>